<dbReference type="Gene3D" id="2.60.40.10">
    <property type="entry name" value="Immunoglobulins"/>
    <property type="match status" value="1"/>
</dbReference>
<dbReference type="Gene3D" id="2.60.40.1180">
    <property type="entry name" value="Golgi alpha-mannosidase II"/>
    <property type="match status" value="1"/>
</dbReference>
<dbReference type="AlphaFoldDB" id="A0A4Q7ZLD0"/>
<dbReference type="Pfam" id="PF00128">
    <property type="entry name" value="Alpha-amylase"/>
    <property type="match status" value="1"/>
</dbReference>
<accession>A0A4Q7ZLD0</accession>
<evidence type="ECO:0000313" key="7">
    <source>
        <dbReference type="Proteomes" id="UP000292564"/>
    </source>
</evidence>
<comment type="caution">
    <text evidence="6">The sequence shown here is derived from an EMBL/GenBank/DDBJ whole genome shotgun (WGS) entry which is preliminary data.</text>
</comment>
<proteinExistence type="inferred from homology"/>
<dbReference type="InterPro" id="IPR004193">
    <property type="entry name" value="Glyco_hydro_13_N"/>
</dbReference>
<dbReference type="Gene3D" id="3.20.20.80">
    <property type="entry name" value="Glycosidases"/>
    <property type="match status" value="1"/>
</dbReference>
<evidence type="ECO:0000256" key="4">
    <source>
        <dbReference type="ARBA" id="ARBA00023295"/>
    </source>
</evidence>
<evidence type="ECO:0000259" key="5">
    <source>
        <dbReference type="SMART" id="SM00642"/>
    </source>
</evidence>
<keyword evidence="7" id="KW-1185">Reference proteome</keyword>
<dbReference type="SUPFAM" id="SSF51445">
    <property type="entry name" value="(Trans)glycosidases"/>
    <property type="match status" value="1"/>
</dbReference>
<keyword evidence="2" id="KW-0378">Hydrolase</keyword>
<dbReference type="InterPro" id="IPR017853">
    <property type="entry name" value="GH"/>
</dbReference>
<dbReference type="CDD" id="cd11326">
    <property type="entry name" value="AmyAc_Glg_debranch"/>
    <property type="match status" value="1"/>
</dbReference>
<dbReference type="InterPro" id="IPR011837">
    <property type="entry name" value="Glycogen_debranch_GlgX"/>
</dbReference>
<keyword evidence="3" id="KW-0809">Transit peptide</keyword>
<protein>
    <submittedName>
        <fullName evidence="6">Glycogen operon protein</fullName>
    </submittedName>
</protein>
<organism evidence="6 7">
    <name type="scientific">Krasilnikovia cinnamomea</name>
    <dbReference type="NCBI Taxonomy" id="349313"/>
    <lineage>
        <taxon>Bacteria</taxon>
        <taxon>Bacillati</taxon>
        <taxon>Actinomycetota</taxon>
        <taxon>Actinomycetes</taxon>
        <taxon>Micromonosporales</taxon>
        <taxon>Micromonosporaceae</taxon>
        <taxon>Krasilnikovia</taxon>
    </lineage>
</organism>
<name>A0A4Q7ZLD0_9ACTN</name>
<dbReference type="OrthoDB" id="3236218at2"/>
<dbReference type="SMART" id="SM00642">
    <property type="entry name" value="Aamy"/>
    <property type="match status" value="1"/>
</dbReference>
<comment type="similarity">
    <text evidence="1">Belongs to the glycosyl hydrolase 13 family.</text>
</comment>
<dbReference type="NCBIfam" id="TIGR02100">
    <property type="entry name" value="glgX_debranch"/>
    <property type="match status" value="1"/>
</dbReference>
<reference evidence="6 7" key="1">
    <citation type="submission" date="2019-02" db="EMBL/GenBank/DDBJ databases">
        <title>Sequencing the genomes of 1000 actinobacteria strains.</title>
        <authorList>
            <person name="Klenk H.-P."/>
        </authorList>
    </citation>
    <scope>NUCLEOTIDE SEQUENCE [LARGE SCALE GENOMIC DNA]</scope>
    <source>
        <strain evidence="6 7">DSM 45162</strain>
    </source>
</reference>
<dbReference type="SUPFAM" id="SSF51011">
    <property type="entry name" value="Glycosyl hydrolase domain"/>
    <property type="match status" value="1"/>
</dbReference>
<dbReference type="FunFam" id="3.20.20.80:FF:000054">
    <property type="entry name" value="Glycogen debranching enzyme"/>
    <property type="match status" value="1"/>
</dbReference>
<dbReference type="GO" id="GO:0005980">
    <property type="term" value="P:glycogen catabolic process"/>
    <property type="evidence" value="ECO:0007669"/>
    <property type="project" value="InterPro"/>
</dbReference>
<dbReference type="Proteomes" id="UP000292564">
    <property type="component" value="Unassembled WGS sequence"/>
</dbReference>
<dbReference type="SUPFAM" id="SSF81296">
    <property type="entry name" value="E set domains"/>
    <property type="match status" value="1"/>
</dbReference>
<keyword evidence="4" id="KW-0326">Glycosidase</keyword>
<dbReference type="RefSeq" id="WP_130510161.1">
    <property type="nucleotide sequence ID" value="NZ_SHKY01000001.1"/>
</dbReference>
<dbReference type="Pfam" id="PF02922">
    <property type="entry name" value="CBM_48"/>
    <property type="match status" value="1"/>
</dbReference>
<dbReference type="InterPro" id="IPR013780">
    <property type="entry name" value="Glyco_hydro_b"/>
</dbReference>
<evidence type="ECO:0000313" key="6">
    <source>
        <dbReference type="EMBL" id="RZU51394.1"/>
    </source>
</evidence>
<dbReference type="InterPro" id="IPR006047">
    <property type="entry name" value="GH13_cat_dom"/>
</dbReference>
<gene>
    <name evidence="6" type="ORF">EV385_3221</name>
</gene>
<sequence>MTAPVHVVRDRIDSYPTHQIAGYGVRLGRHMPFGATLVPGGVNFSVYSSAAEAVSLVLFHSGEHTPMAEIPIPHEFRIGGVWAITVFGLDYENLDYGYRVRGPQNAHIADRFDPEKILADPYARAMSGREVWGRQPDWNDPYQYRSKLAFDDFDWDDDRPLRIPNEDLVIYEMHVRGFTRDPSSGVSAPGTYAGLVEKIPYLKSIGVNCVELMPVFEFDEFENSRIDPATGEMLVNYWGYSTVGFFAPKAGYAATGPFGMQVDEFKNLVKELHAAGIQVLLDVVFNHTAEGNEEGPTIHFRGLDNRTYYILTPEGYYFNFSGTGNTFNCNHPIVRNYVLSCLRYWASEFHIDGFRFDLAAILDRGEDGAPLANPPLLEALSYDPLLRDCVLIAEAWDAGGLYQVGAFPNYGRWSEWNGKYRDTVRDFLRGEPGKIGDLATRIVGSPDLYATRGTMASINFITCHDGFTLNDMVSYNGKHNEANGEDNRDGNDDNGSWNCGIEGPTDDAEVLALRLRQMKNAFLLLLTSHGVPMIYSGDEVARSQGGNNNAYCHDSPLSWFDWTLVEKNSELLDFVRNCIAFRAAHPLLRSPLHPTGQDVTGTGYPDVSWHGVRAWNADWSQDSRLLGVLRTGPGADGASDFVYQVANAHWEGHDVELPALPEGLRWHLFADTWADSLTGGGAILPGFEQPVDNQRSVWVGPRSSVVLVARPQ</sequence>
<dbReference type="CDD" id="cd11234">
    <property type="entry name" value="E_set_GDE_N"/>
    <property type="match status" value="1"/>
</dbReference>
<dbReference type="InterPro" id="IPR013783">
    <property type="entry name" value="Ig-like_fold"/>
</dbReference>
<dbReference type="EMBL" id="SHKY01000001">
    <property type="protein sequence ID" value="RZU51394.1"/>
    <property type="molecule type" value="Genomic_DNA"/>
</dbReference>
<evidence type="ECO:0000256" key="1">
    <source>
        <dbReference type="ARBA" id="ARBA00008061"/>
    </source>
</evidence>
<feature type="domain" description="Glycosyl hydrolase family 13 catalytic" evidence="5">
    <location>
        <begin position="172"/>
        <end position="582"/>
    </location>
</feature>
<dbReference type="GO" id="GO:0004135">
    <property type="term" value="F:amylo-alpha-1,6-glucosidase activity"/>
    <property type="evidence" value="ECO:0007669"/>
    <property type="project" value="InterPro"/>
</dbReference>
<dbReference type="PANTHER" id="PTHR43002">
    <property type="entry name" value="GLYCOGEN DEBRANCHING ENZYME"/>
    <property type="match status" value="1"/>
</dbReference>
<dbReference type="InterPro" id="IPR014756">
    <property type="entry name" value="Ig_E-set"/>
</dbReference>
<evidence type="ECO:0000256" key="2">
    <source>
        <dbReference type="ARBA" id="ARBA00022801"/>
    </source>
</evidence>
<evidence type="ECO:0000256" key="3">
    <source>
        <dbReference type="ARBA" id="ARBA00022946"/>
    </source>
</evidence>